<accession>A0ACD4NLW2</accession>
<keyword evidence="2" id="KW-1185">Reference proteome</keyword>
<dbReference type="Proteomes" id="UP001163223">
    <property type="component" value="Chromosome"/>
</dbReference>
<proteinExistence type="predicted"/>
<sequence>MAALPLLERPLARRLAALLLLGLALVLFAPLVTGPVSDWQAKREAVAEERRVLDRIARLDARRAAVAALAARPDPPVLLAADRHGALAALSARVARAVPPGGLTLAANQPLDEGETVPGLPVRVMVQFTSTPAGFYAFVRELETKPPFVRVDSFSTALVSDPKSAEPALLAGSAELSLVPPIRAVAP</sequence>
<reference evidence="1" key="1">
    <citation type="submission" date="2022-11" db="EMBL/GenBank/DDBJ databases">
        <title>beta-Carotene-producing bacterium, Jeongeuplla avenae sp. nov., alleviates the salt stress of Arabidopsis seedlings.</title>
        <authorList>
            <person name="Jiang L."/>
            <person name="Lee J."/>
        </authorList>
    </citation>
    <scope>NUCLEOTIDE SEQUENCE</scope>
    <source>
        <strain evidence="1">DY_R2A_6</strain>
    </source>
</reference>
<evidence type="ECO:0000313" key="2">
    <source>
        <dbReference type="Proteomes" id="UP001163223"/>
    </source>
</evidence>
<evidence type="ECO:0000313" key="1">
    <source>
        <dbReference type="EMBL" id="WAJ27837.1"/>
    </source>
</evidence>
<protein>
    <submittedName>
        <fullName evidence="1">Type II secretion system protein GspM</fullName>
    </submittedName>
</protein>
<gene>
    <name evidence="1" type="primary">gspM</name>
    <name evidence="1" type="ORF">OXU80_23820</name>
</gene>
<name>A0ACD4NLW2_9HYPH</name>
<dbReference type="EMBL" id="CP113520">
    <property type="protein sequence ID" value="WAJ27837.1"/>
    <property type="molecule type" value="Genomic_DNA"/>
</dbReference>
<organism evidence="1 2">
    <name type="scientific">Antarcticirhabdus aurantiaca</name>
    <dbReference type="NCBI Taxonomy" id="2606717"/>
    <lineage>
        <taxon>Bacteria</taxon>
        <taxon>Pseudomonadati</taxon>
        <taxon>Pseudomonadota</taxon>
        <taxon>Alphaproteobacteria</taxon>
        <taxon>Hyphomicrobiales</taxon>
        <taxon>Aurantimonadaceae</taxon>
        <taxon>Antarcticirhabdus</taxon>
    </lineage>
</organism>